<feature type="region of interest" description="Disordered" evidence="12">
    <location>
        <begin position="1498"/>
        <end position="1520"/>
    </location>
</feature>
<evidence type="ECO:0000259" key="14">
    <source>
        <dbReference type="Pfam" id="PF18400"/>
    </source>
</evidence>
<dbReference type="InterPro" id="IPR029044">
    <property type="entry name" value="Nucleotide-diphossugar_trans"/>
</dbReference>
<dbReference type="Pfam" id="PF18404">
    <property type="entry name" value="Glyco_transf_24"/>
    <property type="match status" value="1"/>
</dbReference>
<evidence type="ECO:0000256" key="9">
    <source>
        <dbReference type="ARBA" id="ARBA00023180"/>
    </source>
</evidence>
<feature type="domain" description="Glucosyltransferase 24 catalytic" evidence="18">
    <location>
        <begin position="1232"/>
        <end position="1498"/>
    </location>
</feature>
<dbReference type="FunFam" id="3.90.550.10:FF:000004">
    <property type="entry name" value="UDP-glucose glycoprotein glucosyltransferase 1"/>
    <property type="match status" value="1"/>
</dbReference>
<dbReference type="PANTHER" id="PTHR11226">
    <property type="entry name" value="UDP-GLUCOSE GLYCOPROTEIN:GLUCOSYLTRANSFERASE"/>
    <property type="match status" value="1"/>
</dbReference>
<keyword evidence="19" id="KW-1185">Reference proteome</keyword>
<dbReference type="Pfam" id="PF18400">
    <property type="entry name" value="Thioredoxin_12"/>
    <property type="match status" value="1"/>
</dbReference>
<dbReference type="InterPro" id="IPR040693">
    <property type="entry name" value="UGGT_TRXL_1"/>
</dbReference>
<dbReference type="InterPro" id="IPR040694">
    <property type="entry name" value="UGGT_TRXL_2"/>
</dbReference>
<evidence type="ECO:0000256" key="12">
    <source>
        <dbReference type="SAM" id="MobiDB-lite"/>
    </source>
</evidence>
<accession>A0A7E4VIA0</accession>
<feature type="chain" id="PRO_5028929865" evidence="13">
    <location>
        <begin position="20"/>
        <end position="1520"/>
    </location>
</feature>
<dbReference type="SUPFAM" id="SSF53448">
    <property type="entry name" value="Nucleotide-diphospho-sugar transferases"/>
    <property type="match status" value="1"/>
</dbReference>
<dbReference type="InterPro" id="IPR040692">
    <property type="entry name" value="UGGT_TRXL_3"/>
</dbReference>
<name>A0A7E4VIA0_PANRE</name>
<evidence type="ECO:0000256" key="10">
    <source>
        <dbReference type="ARBA" id="ARBA00045874"/>
    </source>
</evidence>
<evidence type="ECO:0000256" key="1">
    <source>
        <dbReference type="ARBA" id="ARBA00001913"/>
    </source>
</evidence>
<evidence type="ECO:0000256" key="3">
    <source>
        <dbReference type="ARBA" id="ARBA00004922"/>
    </source>
</evidence>
<dbReference type="GO" id="GO:0051082">
    <property type="term" value="F:unfolded protein binding"/>
    <property type="evidence" value="ECO:0007669"/>
    <property type="project" value="TreeGrafter"/>
</dbReference>
<keyword evidence="7 13" id="KW-0732">Signal</keyword>
<dbReference type="CDD" id="cd06432">
    <property type="entry name" value="GT8_HUGT1_C_like"/>
    <property type="match status" value="1"/>
</dbReference>
<evidence type="ECO:0000259" key="17">
    <source>
        <dbReference type="Pfam" id="PF18403"/>
    </source>
</evidence>
<dbReference type="Pfam" id="PF06427">
    <property type="entry name" value="UDP-g_GGTase"/>
    <property type="match status" value="1"/>
</dbReference>
<comment type="subcellular location">
    <subcellularLocation>
        <location evidence="2">Endoplasmic reticulum lumen</location>
    </subcellularLocation>
</comment>
<dbReference type="Gene3D" id="3.90.550.10">
    <property type="entry name" value="Spore Coat Polysaccharide Biosynthesis Protein SpsA, Chain A"/>
    <property type="match status" value="1"/>
</dbReference>
<evidence type="ECO:0000313" key="19">
    <source>
        <dbReference type="Proteomes" id="UP000492821"/>
    </source>
</evidence>
<evidence type="ECO:0000256" key="6">
    <source>
        <dbReference type="ARBA" id="ARBA00022679"/>
    </source>
</evidence>
<comment type="function">
    <text evidence="10">Recognizes glycoproteins with minor folding defects. Reglucosylates single N-glycans near the misfolded part of the protein, thus providing quality control for protein folding in the endoplasmic reticulum. Reglucosylated proteins are recognized by calreticulin for recycling to the endoplasmic reticulum and refolding or degradation.</text>
</comment>
<dbReference type="InterPro" id="IPR009448">
    <property type="entry name" value="UDP-g_GGtrans"/>
</dbReference>
<reference evidence="19" key="1">
    <citation type="journal article" date="2013" name="Genetics">
        <title>The draft genome and transcriptome of Panagrellus redivivus are shaped by the harsh demands of a free-living lifestyle.</title>
        <authorList>
            <person name="Srinivasan J."/>
            <person name="Dillman A.R."/>
            <person name="Macchietto M.G."/>
            <person name="Heikkinen L."/>
            <person name="Lakso M."/>
            <person name="Fracchia K.M."/>
            <person name="Antoshechkin I."/>
            <person name="Mortazavi A."/>
            <person name="Wong G."/>
            <person name="Sternberg P.W."/>
        </authorList>
    </citation>
    <scope>NUCLEOTIDE SEQUENCE [LARGE SCALE GENOMIC DNA]</scope>
    <source>
        <strain evidence="19">MT8872</strain>
    </source>
</reference>
<evidence type="ECO:0000259" key="16">
    <source>
        <dbReference type="Pfam" id="PF18402"/>
    </source>
</evidence>
<comment type="catalytic activity">
    <reaction evidence="11">
        <text>N(4)-(alpha-D-Man-(1-&gt;2)-alpha-D-Man-(1-&gt;2)-alpha-D-Man-(1-&gt;3)-[alpha-D-Man-(1-&gt;2)-alpha-D-Man-(1-&gt;3)-[alpha-D-Man-(1-&gt;2)-alpha-D-Man-(1-&gt;6)]-alpha-D-Man-(1-&gt;6)]-beta-D-Man-(1-&gt;4)-beta-D-GlcNAc-(1-&gt;4)-beta-D-GlcNAc)-L-asparaginyl-[protein] (N-glucan mannose isomer 9A1,2,3B1,2,3) + UDP-alpha-D-glucose = N(4)-(alpha-D-Glc-(1-&gt;3)-alpha-D-Man-(1-&gt;2)-alpha-D-Man-(1-&gt;2)-alpha-D-Man-(1-&gt;3)-[alpha-D-Man-(1-&gt;2)-alpha-D-Man-(1-&gt;3)-[alpha-D-Man-(1-&gt;2)-alpha-D-Man-(1-&gt;6)]-alpha-D-Man-(1-&gt;6)]-beta-D-Man-(1-&gt;4)-beta-D-GlcNAc-(1-&gt;4)-beta-D-GlcNAc)-L-asparaginyl-[protein] + UDP + H(+)</text>
        <dbReference type="Rhea" id="RHEA:61304"/>
        <dbReference type="Rhea" id="RHEA-COMP:14356"/>
        <dbReference type="Rhea" id="RHEA-COMP:14357"/>
        <dbReference type="ChEBI" id="CHEBI:15378"/>
        <dbReference type="ChEBI" id="CHEBI:58223"/>
        <dbReference type="ChEBI" id="CHEBI:58885"/>
        <dbReference type="ChEBI" id="CHEBI:59080"/>
        <dbReference type="ChEBI" id="CHEBI:139493"/>
    </reaction>
</comment>
<reference evidence="20" key="2">
    <citation type="submission" date="2020-10" db="UniProtKB">
        <authorList>
            <consortium name="WormBaseParasite"/>
        </authorList>
    </citation>
    <scope>IDENTIFICATION</scope>
</reference>
<evidence type="ECO:0000256" key="4">
    <source>
        <dbReference type="ARBA" id="ARBA00006351"/>
    </source>
</evidence>
<dbReference type="GO" id="GO:0005788">
    <property type="term" value="C:endoplasmic reticulum lumen"/>
    <property type="evidence" value="ECO:0007669"/>
    <property type="project" value="UniProtKB-SubCell"/>
</dbReference>
<evidence type="ECO:0000256" key="11">
    <source>
        <dbReference type="ARBA" id="ARBA00048456"/>
    </source>
</evidence>
<evidence type="ECO:0000259" key="15">
    <source>
        <dbReference type="Pfam" id="PF18401"/>
    </source>
</evidence>
<proteinExistence type="inferred from homology"/>
<dbReference type="InterPro" id="IPR040525">
    <property type="entry name" value="UGGT_TRXL_4"/>
</dbReference>
<dbReference type="GO" id="GO:0018279">
    <property type="term" value="P:protein N-linked glycosylation via asparagine"/>
    <property type="evidence" value="ECO:0007669"/>
    <property type="project" value="TreeGrafter"/>
</dbReference>
<evidence type="ECO:0000259" key="18">
    <source>
        <dbReference type="Pfam" id="PF18404"/>
    </source>
</evidence>
<dbReference type="PANTHER" id="PTHR11226:SF0">
    <property type="entry name" value="UDP-GLUCOSE:GLYCOPROTEIN GLUCOSYLTRANSFERASE"/>
    <property type="match status" value="1"/>
</dbReference>
<comment type="similarity">
    <text evidence="4">Belongs to the glycosyltransferase 8 family.</text>
</comment>
<protein>
    <submittedName>
        <fullName evidence="20">UDP-glucose:glycoprotein glucosyltransferase</fullName>
    </submittedName>
</protein>
<feature type="signal peptide" evidence="13">
    <location>
        <begin position="1"/>
        <end position="19"/>
    </location>
</feature>
<comment type="cofactor">
    <cofactor evidence="1">
        <name>Ca(2+)</name>
        <dbReference type="ChEBI" id="CHEBI:29108"/>
    </cofactor>
</comment>
<dbReference type="InterPro" id="IPR040497">
    <property type="entry name" value="Glyco_transf_24"/>
</dbReference>
<dbReference type="GO" id="GO:0003980">
    <property type="term" value="F:UDP-glucose:glycoprotein glucosyltransferase activity"/>
    <property type="evidence" value="ECO:0007669"/>
    <property type="project" value="InterPro"/>
</dbReference>
<dbReference type="Proteomes" id="UP000492821">
    <property type="component" value="Unassembled WGS sequence"/>
</dbReference>
<evidence type="ECO:0000313" key="20">
    <source>
        <dbReference type="WBParaSite" id="Pan_g21267.t1"/>
    </source>
</evidence>
<keyword evidence="6" id="KW-0808">Transferase</keyword>
<feature type="domain" description="UGGT thioredoxin-like" evidence="14">
    <location>
        <begin position="39"/>
        <end position="226"/>
    </location>
</feature>
<evidence type="ECO:0000256" key="8">
    <source>
        <dbReference type="ARBA" id="ARBA00022824"/>
    </source>
</evidence>
<keyword evidence="8" id="KW-0256">Endoplasmic reticulum</keyword>
<keyword evidence="9" id="KW-0325">Glycoprotein</keyword>
<dbReference type="Pfam" id="PF18403">
    <property type="entry name" value="Thioredoxin_15"/>
    <property type="match status" value="1"/>
</dbReference>
<dbReference type="Pfam" id="PF18401">
    <property type="entry name" value="Thioredoxin_13"/>
    <property type="match status" value="1"/>
</dbReference>
<feature type="domain" description="UGGT thioredoxin-like" evidence="15">
    <location>
        <begin position="295"/>
        <end position="428"/>
    </location>
</feature>
<comment type="pathway">
    <text evidence="3">Protein modification; protein glycosylation.</text>
</comment>
<dbReference type="Pfam" id="PF18402">
    <property type="entry name" value="Thioredoxin_14"/>
    <property type="match status" value="1"/>
</dbReference>
<sequence length="1520" mass="170769">MVLPLLLAGLLVTAAAATADVRGTGKSVLTSLDSQWHHTSFLAETSEFVARDSNKAFWDFVDKVTTDSTTPSHITTWSNRTHEHEYDVAVKQAVAVLSTARLDLLKLALSLRLYSPRIQVHQQLGEIYGDLACEAFAVVGDATTCKPEGISKLVDSAKPKEGDVYSIDHIHPLPINTDEDSLPNVFIYGQLGSAELAKFHETGRKLAKNGKARYILRHFAKTVDESKVGLSGYGVELAIKNTEYKAVDDSHVKAEEASAEEESDIHGFNFATLKANHPQLKTSLDQFKVHLIDLEELTPLKQWEVSDISLQAAQKIVDAAPEEAIALLTDLSQNFPIRARSLVQTKVKADFREEVEGNQELFKQELQIAEGESALFVNGINLDVDSLDVFQIFDVLNAEEKLSSAFFNMGFRKEYLSLLFNLDLTEEKSGGYAIDYREAYPEYINNLDKDKVYKQWGNSVKLMLQPYFPGMLRPIARNFFTLIAVVDPLQPESWNIIKTAHAFYSHQVPLRIGFVFVVNDDKTVTGKTDPAVALLNLYNFAKADRTPAKAINLMSKCIESLNGKLTVEGIHRFFKKTFKDIEIDDVFGPDSDYDTGRVQGAAFVRKSGIGATPKVLVNGVILDDEGIVPDKLEETILTAVMKQTSTLQRAIMTGKLTDKENVQNWILNQPEVLPRRNERLLSPPEQFLDIEDVYPCESTAPSKFATLSAAKRTQCILTKAKYLTKADTDKTYPLTLWVVADFDTVAGRNLLSQALKYLKKSTNARISIIHNGQPPAKTAKITASKLIHGIWRLLSNSIAKQMLTKLLSKESVLTTVLETSNFDEIAVHGMNLDSFKKEFKQLSDDHLNIESQFVRKVLNFAPGDRALIINGQVFGPLTAAESFEAEDFFLAEKIAQKKGAKAVAEQIDLWNVEKHKSSDVVMRSIGVIGKHAAKKPRTWVSLHGETESVVNLIATDTKRATLDVVAIVDPLSKSAQKIAPILDLLAKVINADVKIVMNPKAKLSELPLKRFYRLALKDEPTFDSTGKTVSPTIAFSELPSKQLLTLNVISPDSWMVQPIYALYDLDNIKMQSVKQDVVAKFELIHILLEGHCFDDVSGNPPRGLQFILGTQDQPQRFDTIVMANLGYFQLKASPGAWILQLREGKSKDIYEIKNHTNTETALEDNNDKVRVLIDSFLGKTIRVLVNKRPGMEQQTLLADAAGANGEEEESGGNGIWSSLSSTLTGSNNHEVINIFSLASGHLYERFLRIMMMSVVKNTKHPVKFWLLNNYLSPQFRESIPKLAEAYKFEYELVEYKWPRWLHQQSEKQRIMWGYKILFLDVLFPLDVKKIIFVDADQVVRTDMMELMNLDLDGAPYGFTPFCDSRTTMEGFRFWKRGYWSQHLAGRRYHISALYVIDLVKFRQIAAGDRLRGQYQGLSSDPNSLANLDQDLPNNMIHQVRIKSLPQDWLWCETWCDDSTKKSAKTIDLCNNPQTKEPKLDSAVRIIPEWKEYDEEIRRVINGTTEAPQPPSATPDEHSEL</sequence>
<keyword evidence="5" id="KW-0328">Glycosyltransferase</keyword>
<feature type="domain" description="UDP-glucose:glycoprotein glucosyltransferase thioredoxin-like" evidence="17">
    <location>
        <begin position="710"/>
        <end position="924"/>
    </location>
</feature>
<evidence type="ECO:0000256" key="13">
    <source>
        <dbReference type="SAM" id="SignalP"/>
    </source>
</evidence>
<dbReference type="WBParaSite" id="Pan_g21267.t1">
    <property type="protein sequence ID" value="Pan_g21267.t1"/>
    <property type="gene ID" value="Pan_g21267"/>
</dbReference>
<evidence type="ECO:0000256" key="5">
    <source>
        <dbReference type="ARBA" id="ARBA00022676"/>
    </source>
</evidence>
<organism evidence="19 20">
    <name type="scientific">Panagrellus redivivus</name>
    <name type="common">Microworm</name>
    <dbReference type="NCBI Taxonomy" id="6233"/>
    <lineage>
        <taxon>Eukaryota</taxon>
        <taxon>Metazoa</taxon>
        <taxon>Ecdysozoa</taxon>
        <taxon>Nematoda</taxon>
        <taxon>Chromadorea</taxon>
        <taxon>Rhabditida</taxon>
        <taxon>Tylenchina</taxon>
        <taxon>Panagrolaimomorpha</taxon>
        <taxon>Panagrolaimoidea</taxon>
        <taxon>Panagrolaimidae</taxon>
        <taxon>Panagrellus</taxon>
    </lineage>
</organism>
<dbReference type="GO" id="GO:0036503">
    <property type="term" value="P:ERAD pathway"/>
    <property type="evidence" value="ECO:0007669"/>
    <property type="project" value="TreeGrafter"/>
</dbReference>
<evidence type="ECO:0000256" key="7">
    <source>
        <dbReference type="ARBA" id="ARBA00022729"/>
    </source>
</evidence>
<feature type="domain" description="UGGT thioredoxin-like" evidence="16">
    <location>
        <begin position="436"/>
        <end position="679"/>
    </location>
</feature>
<dbReference type="UniPathway" id="UPA00378"/>
<evidence type="ECO:0000256" key="2">
    <source>
        <dbReference type="ARBA" id="ARBA00004319"/>
    </source>
</evidence>